<dbReference type="PANTHER" id="PTHR30040">
    <property type="entry name" value="THIAMINE BIOSYNTHESIS LIPOPROTEIN APBE"/>
    <property type="match status" value="1"/>
</dbReference>
<protein>
    <recommendedName>
        <fullName evidence="3">FAD:protein FMN transferase</fullName>
        <ecNumber evidence="2">2.7.1.180</ecNumber>
    </recommendedName>
    <alternativeName>
        <fullName evidence="9">Flavin transferase</fullName>
    </alternativeName>
</protein>
<keyword evidence="8" id="KW-0460">Magnesium</keyword>
<evidence type="ECO:0000256" key="10">
    <source>
        <dbReference type="ARBA" id="ARBA00048540"/>
    </source>
</evidence>
<dbReference type="Gene3D" id="3.10.520.10">
    <property type="entry name" value="ApbE-like domains"/>
    <property type="match status" value="1"/>
</dbReference>
<proteinExistence type="predicted"/>
<dbReference type="EC" id="2.7.1.180" evidence="2"/>
<keyword evidence="5" id="KW-0808">Transferase</keyword>
<evidence type="ECO:0000256" key="6">
    <source>
        <dbReference type="ARBA" id="ARBA00022723"/>
    </source>
</evidence>
<dbReference type="Pfam" id="PF02424">
    <property type="entry name" value="ApbE"/>
    <property type="match status" value="1"/>
</dbReference>
<evidence type="ECO:0000256" key="7">
    <source>
        <dbReference type="ARBA" id="ARBA00022827"/>
    </source>
</evidence>
<evidence type="ECO:0000256" key="8">
    <source>
        <dbReference type="ARBA" id="ARBA00022842"/>
    </source>
</evidence>
<name>A0A430J3W9_9BACL</name>
<comment type="catalytic activity">
    <reaction evidence="10">
        <text>L-threonyl-[protein] + FAD = FMN-L-threonyl-[protein] + AMP + H(+)</text>
        <dbReference type="Rhea" id="RHEA:36847"/>
        <dbReference type="Rhea" id="RHEA-COMP:11060"/>
        <dbReference type="Rhea" id="RHEA-COMP:11061"/>
        <dbReference type="ChEBI" id="CHEBI:15378"/>
        <dbReference type="ChEBI" id="CHEBI:30013"/>
        <dbReference type="ChEBI" id="CHEBI:57692"/>
        <dbReference type="ChEBI" id="CHEBI:74257"/>
        <dbReference type="ChEBI" id="CHEBI:456215"/>
        <dbReference type="EC" id="2.7.1.180"/>
    </reaction>
</comment>
<keyword evidence="6" id="KW-0479">Metal-binding</keyword>
<accession>A0A430J3W9</accession>
<dbReference type="InterPro" id="IPR003374">
    <property type="entry name" value="ApbE-like_sf"/>
</dbReference>
<keyword evidence="12" id="KW-1185">Reference proteome</keyword>
<keyword evidence="7" id="KW-0274">FAD</keyword>
<dbReference type="RefSeq" id="WP_126145161.1">
    <property type="nucleotide sequence ID" value="NZ_RXHU01000165.1"/>
</dbReference>
<keyword evidence="4" id="KW-0285">Flavoprotein</keyword>
<sequence length="293" mass="33256">MASPQAYLPFHFHTMASDIELLLYCSEEDQSRIHHAGTDWFRRVDQRFNSELADSEINLLNTLAGESCLVSNQMLEVLFLAEMYHAVTDGNYSPLHMQSPQFVPTGREWVVDPAHKTVTLPLHTHIDLQGLEVSWAIKRLAAYIRKTLAFDRGRLASRGELTVWGSPMRDEQPWVIGLHNPWDDHRQLGCISIKEGALSTCSPMELRGNPGPHSILQCTVSGPDVVECQVWARLLCALEPQAGLPLFTKRSTDCEALIVTKDQELHYYGQEASLNTKWHDLSLDHAHFHKPWQ</sequence>
<evidence type="ECO:0000313" key="12">
    <source>
        <dbReference type="Proteomes" id="UP000276128"/>
    </source>
</evidence>
<dbReference type="Proteomes" id="UP000276128">
    <property type="component" value="Unassembled WGS sequence"/>
</dbReference>
<dbReference type="GO" id="GO:0046872">
    <property type="term" value="F:metal ion binding"/>
    <property type="evidence" value="ECO:0007669"/>
    <property type="project" value="UniProtKB-KW"/>
</dbReference>
<evidence type="ECO:0000256" key="9">
    <source>
        <dbReference type="ARBA" id="ARBA00031306"/>
    </source>
</evidence>
<dbReference type="GO" id="GO:0016740">
    <property type="term" value="F:transferase activity"/>
    <property type="evidence" value="ECO:0007669"/>
    <property type="project" value="UniProtKB-KW"/>
</dbReference>
<comment type="cofactor">
    <cofactor evidence="1">
        <name>Mg(2+)</name>
        <dbReference type="ChEBI" id="CHEBI:18420"/>
    </cofactor>
</comment>
<gene>
    <name evidence="11" type="ORF">EJQ19_31550</name>
</gene>
<comment type="caution">
    <text evidence="11">The sequence shown here is derived from an EMBL/GenBank/DDBJ whole genome shotgun (WGS) entry which is preliminary data.</text>
</comment>
<evidence type="ECO:0000256" key="1">
    <source>
        <dbReference type="ARBA" id="ARBA00001946"/>
    </source>
</evidence>
<reference evidence="11 12" key="1">
    <citation type="submission" date="2018-12" db="EMBL/GenBank/DDBJ databases">
        <title>Bacillus ochoae sp. nov., Paenibacillus whitsoniae sp. nov., Paenibacillus spiritus sp. nov. Isolated from the Mars Exploration Rover during spacecraft assembly.</title>
        <authorList>
            <person name="Seuylemezian A."/>
            <person name="Vaishampayan P."/>
        </authorList>
    </citation>
    <scope>NUCLEOTIDE SEQUENCE [LARGE SCALE GENOMIC DNA]</scope>
    <source>
        <strain evidence="11 12">MER 54</strain>
    </source>
</reference>
<dbReference type="InterPro" id="IPR024932">
    <property type="entry name" value="ApbE"/>
</dbReference>
<evidence type="ECO:0000256" key="5">
    <source>
        <dbReference type="ARBA" id="ARBA00022679"/>
    </source>
</evidence>
<dbReference type="OrthoDB" id="9778595at2"/>
<dbReference type="AlphaFoldDB" id="A0A430J3W9"/>
<dbReference type="PANTHER" id="PTHR30040:SF2">
    <property type="entry name" value="FAD:PROTEIN FMN TRANSFERASE"/>
    <property type="match status" value="1"/>
</dbReference>
<evidence type="ECO:0000256" key="4">
    <source>
        <dbReference type="ARBA" id="ARBA00022630"/>
    </source>
</evidence>
<evidence type="ECO:0000256" key="3">
    <source>
        <dbReference type="ARBA" id="ARBA00016337"/>
    </source>
</evidence>
<evidence type="ECO:0000313" key="11">
    <source>
        <dbReference type="EMBL" id="RTE00017.1"/>
    </source>
</evidence>
<dbReference type="EMBL" id="RXHU01000165">
    <property type="protein sequence ID" value="RTE00017.1"/>
    <property type="molecule type" value="Genomic_DNA"/>
</dbReference>
<organism evidence="11 12">
    <name type="scientific">Paenibacillus whitsoniae</name>
    <dbReference type="NCBI Taxonomy" id="2496558"/>
    <lineage>
        <taxon>Bacteria</taxon>
        <taxon>Bacillati</taxon>
        <taxon>Bacillota</taxon>
        <taxon>Bacilli</taxon>
        <taxon>Bacillales</taxon>
        <taxon>Paenibacillaceae</taxon>
        <taxon>Paenibacillus</taxon>
    </lineage>
</organism>
<dbReference type="SUPFAM" id="SSF143631">
    <property type="entry name" value="ApbE-like"/>
    <property type="match status" value="1"/>
</dbReference>
<evidence type="ECO:0000256" key="2">
    <source>
        <dbReference type="ARBA" id="ARBA00011955"/>
    </source>
</evidence>